<reference evidence="7 8" key="1">
    <citation type="submission" date="2022-01" db="EMBL/GenBank/DDBJ databases">
        <title>A chromosomal length assembly of Cordylochernes scorpioides.</title>
        <authorList>
            <person name="Zeh D."/>
            <person name="Zeh J."/>
        </authorList>
    </citation>
    <scope>NUCLEOTIDE SEQUENCE [LARGE SCALE GENOMIC DNA]</scope>
    <source>
        <strain evidence="7">IN4F17</strain>
        <tissue evidence="7">Whole Body</tissue>
    </source>
</reference>
<organism evidence="7 8">
    <name type="scientific">Cordylochernes scorpioides</name>
    <dbReference type="NCBI Taxonomy" id="51811"/>
    <lineage>
        <taxon>Eukaryota</taxon>
        <taxon>Metazoa</taxon>
        <taxon>Ecdysozoa</taxon>
        <taxon>Arthropoda</taxon>
        <taxon>Chelicerata</taxon>
        <taxon>Arachnida</taxon>
        <taxon>Pseudoscorpiones</taxon>
        <taxon>Cheliferoidea</taxon>
        <taxon>Chernetidae</taxon>
        <taxon>Cordylochernes</taxon>
    </lineage>
</organism>
<dbReference type="PROSITE" id="PS51253">
    <property type="entry name" value="HTH_CENPB"/>
    <property type="match status" value="1"/>
</dbReference>
<keyword evidence="4" id="KW-0238">DNA-binding</keyword>
<evidence type="ECO:0000256" key="1">
    <source>
        <dbReference type="ARBA" id="ARBA00004123"/>
    </source>
</evidence>
<evidence type="ECO:0000313" key="7">
    <source>
        <dbReference type="EMBL" id="UYV67751.1"/>
    </source>
</evidence>
<proteinExistence type="inferred from homology"/>
<dbReference type="Proteomes" id="UP001235939">
    <property type="component" value="Chromosome 05"/>
</dbReference>
<feature type="region of interest" description="Disordered" evidence="5">
    <location>
        <begin position="1"/>
        <end position="32"/>
    </location>
</feature>
<accession>A0ABY6KFW5</accession>
<evidence type="ECO:0000256" key="2">
    <source>
        <dbReference type="ARBA" id="ARBA00006658"/>
    </source>
</evidence>
<dbReference type="InterPro" id="IPR009057">
    <property type="entry name" value="Homeodomain-like_sf"/>
</dbReference>
<dbReference type="PANTHER" id="PTHR21021">
    <property type="entry name" value="GAF/PUTATIVE CYTOSKELETAL PROTEIN"/>
    <property type="match status" value="1"/>
</dbReference>
<protein>
    <recommendedName>
        <fullName evidence="3">TIP41-like protein</fullName>
    </recommendedName>
</protein>
<dbReference type="PANTHER" id="PTHR21021:SF16">
    <property type="entry name" value="TIP41-LIKE PROTEIN"/>
    <property type="match status" value="1"/>
</dbReference>
<evidence type="ECO:0000313" key="8">
    <source>
        <dbReference type="Proteomes" id="UP001235939"/>
    </source>
</evidence>
<dbReference type="InterPro" id="IPR007303">
    <property type="entry name" value="TIP41-like"/>
</dbReference>
<dbReference type="SUPFAM" id="SSF46689">
    <property type="entry name" value="Homeodomain-like"/>
    <property type="match status" value="1"/>
</dbReference>
<comment type="similarity">
    <text evidence="2">Belongs to the TIP41 family.</text>
</comment>
<gene>
    <name evidence="7" type="ORF">LAZ67_5001895</name>
</gene>
<sequence length="437" mass="50620">MDKFLDQLRYPKQEPHHKPKCQDPSSTLKRDRDGEFPEIEEALFRWIRQANAMKFAINGNILKEKAILLALKMGQDNFEASNGWLEKFKARSNIAFKRLHGEAGSVDANSVATWKDMATAENSPAPPSKKGVTKEFTFGPWTITSTKSHILESKCSCEQDTKCHTCRYEQELGLPHLPDMTFPENLLRLTHQSGDCGVEFNTLDALRPVNSTQDLMKVAVAEAWKQARCLLLYMETPVSHPMVTNRSETENIREVVKPFDWTFTTDYSGTLLKEDLLKAKNAESPPINSINEKFLALAQETQLHQMLLWQIEETEDRIDMEKLKLKEQIVFYDEIHLFEDELADNGIAQCSVKVRVMQKSFFILLRFFLRVDNVLVRINDTRFYHEAEQSFILKEYTSRESKIEDLEIRSELLRDPVNLWMHVPVVKACYHKLEFPS</sequence>
<dbReference type="Pfam" id="PF03221">
    <property type="entry name" value="HTH_Tnp_Tc5"/>
    <property type="match status" value="1"/>
</dbReference>
<feature type="compositionally biased region" description="Basic and acidic residues" evidence="5">
    <location>
        <begin position="1"/>
        <end position="16"/>
    </location>
</feature>
<dbReference type="InterPro" id="IPR006600">
    <property type="entry name" value="HTH_CenpB_DNA-bd_dom"/>
</dbReference>
<dbReference type="SMART" id="SM00674">
    <property type="entry name" value="CENPB"/>
    <property type="match status" value="1"/>
</dbReference>
<dbReference type="InterPro" id="IPR051330">
    <property type="entry name" value="Phosphatase_reg/MetRdx"/>
</dbReference>
<dbReference type="Pfam" id="PF04176">
    <property type="entry name" value="TIP41"/>
    <property type="match status" value="1"/>
</dbReference>
<comment type="subcellular location">
    <subcellularLocation>
        <location evidence="1">Nucleus</location>
    </subcellularLocation>
</comment>
<evidence type="ECO:0000256" key="4">
    <source>
        <dbReference type="ARBA" id="ARBA00023125"/>
    </source>
</evidence>
<keyword evidence="8" id="KW-1185">Reference proteome</keyword>
<feature type="domain" description="HTH CENPB-type" evidence="6">
    <location>
        <begin position="27"/>
        <end position="98"/>
    </location>
</feature>
<dbReference type="Gene3D" id="1.10.10.60">
    <property type="entry name" value="Homeodomain-like"/>
    <property type="match status" value="1"/>
</dbReference>
<dbReference type="EMBL" id="CP092867">
    <property type="protein sequence ID" value="UYV67751.1"/>
    <property type="molecule type" value="Genomic_DNA"/>
</dbReference>
<evidence type="ECO:0000259" key="6">
    <source>
        <dbReference type="PROSITE" id="PS51253"/>
    </source>
</evidence>
<name>A0ABY6KFW5_9ARAC</name>
<evidence type="ECO:0000256" key="3">
    <source>
        <dbReference type="ARBA" id="ARBA00018951"/>
    </source>
</evidence>
<evidence type="ECO:0000256" key="5">
    <source>
        <dbReference type="SAM" id="MobiDB-lite"/>
    </source>
</evidence>